<keyword evidence="3" id="KW-1185">Reference proteome</keyword>
<dbReference type="PANTHER" id="PTHR21662">
    <property type="entry name" value="RECEPTOR PROTEIN-TYROSINE KINASE"/>
    <property type="match status" value="1"/>
</dbReference>
<dbReference type="InterPro" id="IPR036941">
    <property type="entry name" value="Rcpt_L-dom_sf"/>
</dbReference>
<dbReference type="SUPFAM" id="SSF52058">
    <property type="entry name" value="L domain-like"/>
    <property type="match status" value="3"/>
</dbReference>
<dbReference type="InterPro" id="IPR053079">
    <property type="entry name" value="SPS2_domain"/>
</dbReference>
<dbReference type="Gene3D" id="3.80.20.20">
    <property type="entry name" value="Receptor L-domain"/>
    <property type="match status" value="2"/>
</dbReference>
<dbReference type="Proteomes" id="UP001331761">
    <property type="component" value="Unassembled WGS sequence"/>
</dbReference>
<gene>
    <name evidence="2" type="ORF">GCK32_008929</name>
</gene>
<proteinExistence type="predicted"/>
<dbReference type="AlphaFoldDB" id="A0AAN8F879"/>
<feature type="domain" description="Receptor L-domain" evidence="1">
    <location>
        <begin position="154"/>
        <end position="209"/>
    </location>
</feature>
<dbReference type="EMBL" id="WIXE01013806">
    <property type="protein sequence ID" value="KAK5974781.1"/>
    <property type="molecule type" value="Genomic_DNA"/>
</dbReference>
<organism evidence="2 3">
    <name type="scientific">Trichostrongylus colubriformis</name>
    <name type="common">Black scour worm</name>
    <dbReference type="NCBI Taxonomy" id="6319"/>
    <lineage>
        <taxon>Eukaryota</taxon>
        <taxon>Metazoa</taxon>
        <taxon>Ecdysozoa</taxon>
        <taxon>Nematoda</taxon>
        <taxon>Chromadorea</taxon>
        <taxon>Rhabditida</taxon>
        <taxon>Rhabditina</taxon>
        <taxon>Rhabditomorpha</taxon>
        <taxon>Strongyloidea</taxon>
        <taxon>Trichostrongylidae</taxon>
        <taxon>Trichostrongylus</taxon>
    </lineage>
</organism>
<dbReference type="Pfam" id="PF01030">
    <property type="entry name" value="Recep_L_domain"/>
    <property type="match status" value="2"/>
</dbReference>
<protein>
    <recommendedName>
        <fullName evidence="1">Receptor L-domain domain-containing protein</fullName>
    </recommendedName>
</protein>
<evidence type="ECO:0000259" key="1">
    <source>
        <dbReference type="Pfam" id="PF01030"/>
    </source>
</evidence>
<reference evidence="2 3" key="1">
    <citation type="submission" date="2019-10" db="EMBL/GenBank/DDBJ databases">
        <title>Assembly and Annotation for the nematode Trichostrongylus colubriformis.</title>
        <authorList>
            <person name="Martin J."/>
        </authorList>
    </citation>
    <scope>NUCLEOTIDE SEQUENCE [LARGE SCALE GENOMIC DNA]</scope>
    <source>
        <strain evidence="2">G859</strain>
        <tissue evidence="2">Whole worm</tissue>
    </source>
</reference>
<dbReference type="InterPro" id="IPR000494">
    <property type="entry name" value="Rcpt_L-dom"/>
</dbReference>
<dbReference type="PANTHER" id="PTHR21662:SF59">
    <property type="entry name" value="RECEPTOR PROTEIN-TYROSINE KINASE"/>
    <property type="match status" value="1"/>
</dbReference>
<sequence>MKFMDVSIYMPYMTEGYNCETFVGHLWIENPNRTLPVFMRKLRVLIGCITLINSDLREFSLPSLHLLFYDQRICDPYALRFVNNSRLGRITFHRNFKWPKEHLILVTGQHRLTSERITPNGESFPLQSRVGDCRIDEKGEERCTMLYGTWDYNKISNQLHTLRTIEGRLVIDNTNLTDFSELENLTIIGLRPHALAVKRNPNLTDVSSLFKMNIKGPTPRVEWSLDGKEWCHSEADLQLLSRLTGETAVSLAFHVAFATSISGRVLDQGFLDELKERCKCFCVIQGDLVIKGLDASTIDLSPLRRIHAINGRLRIFNNTRLHSLSFLENLARIINPTDSPEPVIEIHGNKDLADVYLKNLHELRGSAGEIYTTWELDQRQQYKYKSFSTSAHFYVGDIPNYFIEREAKSKYPVSEVEFRNGSACFFSSRTKWRTLVSSSETCRHVYGDVEVDGVFFEYFRGKLTVGSSHFRIVLID</sequence>
<accession>A0AAN8F879</accession>
<feature type="domain" description="Receptor L-domain" evidence="1">
    <location>
        <begin position="283"/>
        <end position="371"/>
    </location>
</feature>
<name>A0AAN8F879_TRICO</name>
<evidence type="ECO:0000313" key="2">
    <source>
        <dbReference type="EMBL" id="KAK5974781.1"/>
    </source>
</evidence>
<comment type="caution">
    <text evidence="2">The sequence shown here is derived from an EMBL/GenBank/DDBJ whole genome shotgun (WGS) entry which is preliminary data.</text>
</comment>
<evidence type="ECO:0000313" key="3">
    <source>
        <dbReference type="Proteomes" id="UP001331761"/>
    </source>
</evidence>